<evidence type="ECO:0000313" key="1">
    <source>
        <dbReference type="EMBL" id="CAH0991129.1"/>
    </source>
</evidence>
<gene>
    <name evidence="1" type="ORF">SIN8267_01231</name>
</gene>
<keyword evidence="2" id="KW-1185">Reference proteome</keyword>
<sequence length="143" mass="16511">MCGIGISSSDVPILFELFKRYKILSNAEAFEFQNMFRILDISQLSIATFNNSNDFLYPKTKSLILQKYMPGKKFESGKSVWDLYDANEYDSIVDRVIDEVMCTHQCYLEIVEDIRKFKALEVSEKKRVKLAEKLALENAEAMG</sequence>
<dbReference type="Proteomes" id="UP000838100">
    <property type="component" value="Unassembled WGS sequence"/>
</dbReference>
<protein>
    <submittedName>
        <fullName evidence="1">Uncharacterized protein</fullName>
    </submittedName>
</protein>
<evidence type="ECO:0000313" key="2">
    <source>
        <dbReference type="Proteomes" id="UP000838100"/>
    </source>
</evidence>
<proteinExistence type="predicted"/>
<reference evidence="1" key="1">
    <citation type="submission" date="2021-12" db="EMBL/GenBank/DDBJ databases">
        <authorList>
            <person name="Rodrigo-Torres L."/>
            <person name="Arahal R. D."/>
            <person name="Lucena T."/>
        </authorList>
    </citation>
    <scope>NUCLEOTIDE SEQUENCE</scope>
    <source>
        <strain evidence="1">CECT 8267</strain>
    </source>
</reference>
<dbReference type="EMBL" id="CAKLPX010000001">
    <property type="protein sequence ID" value="CAH0991129.1"/>
    <property type="molecule type" value="Genomic_DNA"/>
</dbReference>
<comment type="caution">
    <text evidence="1">The sequence shown here is derived from an EMBL/GenBank/DDBJ whole genome shotgun (WGS) entry which is preliminary data.</text>
</comment>
<accession>A0ABM9AD53</accession>
<name>A0ABM9AD53_9GAMM</name>
<organism evidence="1 2">
    <name type="scientific">Sinobacterium norvegicum</name>
    <dbReference type="NCBI Taxonomy" id="1641715"/>
    <lineage>
        <taxon>Bacteria</taxon>
        <taxon>Pseudomonadati</taxon>
        <taxon>Pseudomonadota</taxon>
        <taxon>Gammaproteobacteria</taxon>
        <taxon>Cellvibrionales</taxon>
        <taxon>Spongiibacteraceae</taxon>
        <taxon>Sinobacterium</taxon>
    </lineage>
</organism>